<evidence type="ECO:0000313" key="1">
    <source>
        <dbReference type="EMBL" id="TQL90288.1"/>
    </source>
</evidence>
<reference evidence="1 2" key="1">
    <citation type="submission" date="2019-06" db="EMBL/GenBank/DDBJ databases">
        <title>Sequencing the genomes of 1000 actinobacteria strains.</title>
        <authorList>
            <person name="Klenk H.-P."/>
        </authorList>
    </citation>
    <scope>NUCLEOTIDE SEQUENCE [LARGE SCALE GENOMIC DNA]</scope>
    <source>
        <strain evidence="1 2">DSM 102200</strain>
    </source>
</reference>
<protein>
    <submittedName>
        <fullName evidence="1">Uncharacterized protein</fullName>
    </submittedName>
</protein>
<dbReference type="Pfam" id="PF19953">
    <property type="entry name" value="EACC1"/>
    <property type="match status" value="1"/>
</dbReference>
<proteinExistence type="predicted"/>
<dbReference type="InterPro" id="IPR045428">
    <property type="entry name" value="EACC1"/>
</dbReference>
<evidence type="ECO:0000313" key="2">
    <source>
        <dbReference type="Proteomes" id="UP000316096"/>
    </source>
</evidence>
<organism evidence="1 2">
    <name type="scientific">Actinoallomurus bryophytorum</name>
    <dbReference type="NCBI Taxonomy" id="1490222"/>
    <lineage>
        <taxon>Bacteria</taxon>
        <taxon>Bacillati</taxon>
        <taxon>Actinomycetota</taxon>
        <taxon>Actinomycetes</taxon>
        <taxon>Streptosporangiales</taxon>
        <taxon>Thermomonosporaceae</taxon>
        <taxon>Actinoallomurus</taxon>
    </lineage>
</organism>
<comment type="caution">
    <text evidence="1">The sequence shown here is derived from an EMBL/GenBank/DDBJ whole genome shotgun (WGS) entry which is preliminary data.</text>
</comment>
<sequence>MSGVIRVRADNAEEELHSFCQWLRDEPYVRLHAVIMLISPGHGGPRPAGMFDVVKLVIDAEFKILNFGRAYVAWRATRRYASPLTVERDGVGITLDDGDPEVVSRVIMAIGG</sequence>
<accession>A0A543BZN9</accession>
<dbReference type="AlphaFoldDB" id="A0A543BZN9"/>
<name>A0A543BZN9_9ACTN</name>
<dbReference type="RefSeq" id="WP_141962340.1">
    <property type="nucleotide sequence ID" value="NZ_VFOZ01000002.1"/>
</dbReference>
<dbReference type="EMBL" id="VFOZ01000002">
    <property type="protein sequence ID" value="TQL90288.1"/>
    <property type="molecule type" value="Genomic_DNA"/>
</dbReference>
<dbReference type="OrthoDB" id="3626734at2"/>
<keyword evidence="2" id="KW-1185">Reference proteome</keyword>
<gene>
    <name evidence="1" type="ORF">FB559_7589</name>
</gene>
<dbReference type="Proteomes" id="UP000316096">
    <property type="component" value="Unassembled WGS sequence"/>
</dbReference>